<dbReference type="Ensembl" id="ENSCCRT00020104992.1">
    <property type="protein sequence ID" value="ENSCCRP00020096021.1"/>
    <property type="gene ID" value="ENSCCRG00020044228.1"/>
</dbReference>
<evidence type="ECO:0000256" key="3">
    <source>
        <dbReference type="SAM" id="SignalP"/>
    </source>
</evidence>
<feature type="domain" description="Ig-like" evidence="4">
    <location>
        <begin position="126"/>
        <end position="232"/>
    </location>
</feature>
<dbReference type="SMART" id="SM00409">
    <property type="entry name" value="IG"/>
    <property type="match status" value="2"/>
</dbReference>
<evidence type="ECO:0000256" key="1">
    <source>
        <dbReference type="SAM" id="MobiDB-lite"/>
    </source>
</evidence>
<dbReference type="PANTHER" id="PTHR21063">
    <property type="entry name" value="LFA-3"/>
    <property type="match status" value="1"/>
</dbReference>
<keyword evidence="2" id="KW-0812">Transmembrane</keyword>
<feature type="chain" id="PRO_5034782809" description="Ig-like domain-containing protein" evidence="3">
    <location>
        <begin position="18"/>
        <end position="431"/>
    </location>
</feature>
<dbReference type="SUPFAM" id="SSF48726">
    <property type="entry name" value="Immunoglobulin"/>
    <property type="match status" value="2"/>
</dbReference>
<dbReference type="InterPro" id="IPR036179">
    <property type="entry name" value="Ig-like_dom_sf"/>
</dbReference>
<dbReference type="InterPro" id="IPR003599">
    <property type="entry name" value="Ig_sub"/>
</dbReference>
<evidence type="ECO:0000256" key="2">
    <source>
        <dbReference type="SAM" id="Phobius"/>
    </source>
</evidence>
<feature type="compositionally biased region" description="Basic and acidic residues" evidence="1">
    <location>
        <begin position="286"/>
        <end position="303"/>
    </location>
</feature>
<reference evidence="5" key="1">
    <citation type="submission" date="2025-08" db="UniProtKB">
        <authorList>
            <consortium name="Ensembl"/>
        </authorList>
    </citation>
    <scope>IDENTIFICATION</scope>
</reference>
<proteinExistence type="predicted"/>
<name>A0A8C2JIW7_CYPCA</name>
<keyword evidence="3" id="KW-0732">Signal</keyword>
<dbReference type="InterPro" id="IPR007110">
    <property type="entry name" value="Ig-like_dom"/>
</dbReference>
<protein>
    <recommendedName>
        <fullName evidence="4">Ig-like domain-containing protein</fullName>
    </recommendedName>
</protein>
<dbReference type="InterPro" id="IPR013106">
    <property type="entry name" value="Ig_V-set"/>
</dbReference>
<feature type="region of interest" description="Disordered" evidence="1">
    <location>
        <begin position="283"/>
        <end position="407"/>
    </location>
</feature>
<dbReference type="Proteomes" id="UP000694701">
    <property type="component" value="Unplaced"/>
</dbReference>
<feature type="compositionally biased region" description="Polar residues" evidence="1">
    <location>
        <begin position="397"/>
        <end position="407"/>
    </location>
</feature>
<dbReference type="InterPro" id="IPR013783">
    <property type="entry name" value="Ig-like_fold"/>
</dbReference>
<dbReference type="PROSITE" id="PS50835">
    <property type="entry name" value="IG_LIKE"/>
    <property type="match status" value="1"/>
</dbReference>
<keyword evidence="2" id="KW-1133">Transmembrane helix</keyword>
<dbReference type="Gene3D" id="2.60.40.10">
    <property type="entry name" value="Immunoglobulins"/>
    <property type="match status" value="2"/>
</dbReference>
<sequence>MNYYWMTVILLVTGASAVKIDVSVMEGDSVTLYTDVTKTQDNKVQWYYNSGRIARITGDPNKTCTDVQCNEGNWRFRDRLHLDHQTGSLTIRNITDTYSGLYKLQIIVTSSSISEKIFNVTIHDVPAAELDEMKSRSVKEGESVTLDPGVMEKTNDLMTWYLNDIPITEIPGDPRSSVDVQCEDADERFRDRLEVNQTGSLTITNITTADTGLYNLQISSSGFSIMRSFSVSVTAVPDSRLSKAVPDSGLSTAVVASAGVVDLLIVTAAAAAVIYYRHRQNYGNRKKPDDQKDTTDMTSRDEENPLVMDTMKETSPNHNGSQSGDTTDVITPHHNNPQSKDTTDGTSPHHNYPQSKDTNDGTYPHHNGPQSKDTTDGTYPHHINPKSKDTTDGTYPHHNNTQSKDTISNTIESAWKHSIGLKTETKNTARV</sequence>
<keyword evidence="2" id="KW-0472">Membrane</keyword>
<feature type="compositionally biased region" description="Polar residues" evidence="1">
    <location>
        <begin position="313"/>
        <end position="356"/>
    </location>
</feature>
<evidence type="ECO:0000313" key="5">
    <source>
        <dbReference type="Ensembl" id="ENSCCRP00020096021.1"/>
    </source>
</evidence>
<organism evidence="5 6">
    <name type="scientific">Cyprinus carpio</name>
    <name type="common">Common carp</name>
    <dbReference type="NCBI Taxonomy" id="7962"/>
    <lineage>
        <taxon>Eukaryota</taxon>
        <taxon>Metazoa</taxon>
        <taxon>Chordata</taxon>
        <taxon>Craniata</taxon>
        <taxon>Vertebrata</taxon>
        <taxon>Euteleostomi</taxon>
        <taxon>Actinopterygii</taxon>
        <taxon>Neopterygii</taxon>
        <taxon>Teleostei</taxon>
        <taxon>Ostariophysi</taxon>
        <taxon>Cypriniformes</taxon>
        <taxon>Cyprinidae</taxon>
        <taxon>Cyprininae</taxon>
        <taxon>Cyprinus</taxon>
    </lineage>
</organism>
<dbReference type="PANTHER" id="PTHR21063:SF4">
    <property type="entry name" value="CD48 ANTIGEN-RELATED"/>
    <property type="match status" value="1"/>
</dbReference>
<accession>A0A8C2JIW7</accession>
<feature type="signal peptide" evidence="3">
    <location>
        <begin position="1"/>
        <end position="17"/>
    </location>
</feature>
<evidence type="ECO:0000313" key="6">
    <source>
        <dbReference type="Proteomes" id="UP000694701"/>
    </source>
</evidence>
<dbReference type="AlphaFoldDB" id="A0A8C2JIW7"/>
<evidence type="ECO:0000259" key="4">
    <source>
        <dbReference type="PROSITE" id="PS50835"/>
    </source>
</evidence>
<dbReference type="Pfam" id="PF07686">
    <property type="entry name" value="V-set"/>
    <property type="match status" value="1"/>
</dbReference>
<feature type="transmembrane region" description="Helical" evidence="2">
    <location>
        <begin position="250"/>
        <end position="276"/>
    </location>
</feature>